<name>A0A151ZC73_TIELA</name>
<keyword evidence="1" id="KW-0812">Transmembrane</keyword>
<keyword evidence="1" id="KW-1133">Transmembrane helix</keyword>
<feature type="domain" description="ComC supersandwich" evidence="2">
    <location>
        <begin position="1067"/>
        <end position="1271"/>
    </location>
</feature>
<evidence type="ECO:0000259" key="5">
    <source>
        <dbReference type="Pfam" id="PF25820"/>
    </source>
</evidence>
<organism evidence="6 7">
    <name type="scientific">Tieghemostelium lacteum</name>
    <name type="common">Slime mold</name>
    <name type="synonym">Dictyostelium lacteum</name>
    <dbReference type="NCBI Taxonomy" id="361077"/>
    <lineage>
        <taxon>Eukaryota</taxon>
        <taxon>Amoebozoa</taxon>
        <taxon>Evosea</taxon>
        <taxon>Eumycetozoa</taxon>
        <taxon>Dictyostelia</taxon>
        <taxon>Dictyosteliales</taxon>
        <taxon>Raperosteliaceae</taxon>
        <taxon>Tieghemostelium</taxon>
    </lineage>
</organism>
<dbReference type="InterPro" id="IPR056645">
    <property type="entry name" value="DUF7743"/>
</dbReference>
<dbReference type="Pfam" id="PF24893">
    <property type="entry name" value="DUF7743"/>
    <property type="match status" value="1"/>
</dbReference>
<dbReference type="PANTHER" id="PTHR31378">
    <property type="entry name" value="EGF-LIKE DOMAIN-CONTAINING PROTEIN-RELATED-RELATED"/>
    <property type="match status" value="1"/>
</dbReference>
<feature type="domain" description="DUF7949" evidence="5">
    <location>
        <begin position="1000"/>
        <end position="1034"/>
    </location>
</feature>
<reference evidence="6 7" key="1">
    <citation type="submission" date="2015-12" db="EMBL/GenBank/DDBJ databases">
        <title>Dictyostelia acquired genes for synthesis and detection of signals that induce cell-type specialization by lateral gene transfer from prokaryotes.</title>
        <authorList>
            <person name="Gloeckner G."/>
            <person name="Schaap P."/>
        </authorList>
    </citation>
    <scope>NUCLEOTIDE SEQUENCE [LARGE SCALE GENOMIC DNA]</scope>
    <source>
        <strain evidence="6 7">TK</strain>
    </source>
</reference>
<dbReference type="InterPro" id="IPR057709">
    <property type="entry name" value="DUF7949"/>
</dbReference>
<comment type="caution">
    <text evidence="6">The sequence shown here is derived from an EMBL/GenBank/DDBJ whole genome shotgun (WGS) entry which is preliminary data.</text>
</comment>
<feature type="domain" description="DUF7035" evidence="3">
    <location>
        <begin position="638"/>
        <end position="753"/>
    </location>
</feature>
<dbReference type="InParanoid" id="A0A151ZC73"/>
<evidence type="ECO:0000256" key="1">
    <source>
        <dbReference type="SAM" id="Phobius"/>
    </source>
</evidence>
<dbReference type="InterPro" id="IPR054484">
    <property type="entry name" value="ComC_SSD"/>
</dbReference>
<evidence type="ECO:0000313" key="7">
    <source>
        <dbReference type="Proteomes" id="UP000076078"/>
    </source>
</evidence>
<dbReference type="Pfam" id="PF23034">
    <property type="entry name" value="DUF7035"/>
    <property type="match status" value="1"/>
</dbReference>
<dbReference type="PANTHER" id="PTHR31378:SF17">
    <property type="match status" value="1"/>
</dbReference>
<keyword evidence="7" id="KW-1185">Reference proteome</keyword>
<feature type="transmembrane region" description="Helical" evidence="1">
    <location>
        <begin position="1303"/>
        <end position="1324"/>
    </location>
</feature>
<sequence length="1346" mass="152811">MILNPNELNFYASTEKSETTQCKLQYFIMISPEPGDVPPTGTETFTADNSPISLIPQISLVDDSLYVRFSVYQPFNSKEARNITMKSISGIFLDQFSLPAKCITLPYPLVNVNTDYNDWKFSSEELGYYYTYLQFNLDRYLNIPMFTLLDTTSPYTCEFEQYGYTILKLKCYIVSGDYTDPLGLTFNVIIKDPTPGINRNTTYTIQSFIDANADIPDGYPLKYRDVTKVSYQDYNLFVYLNASDDVYFTTAIVQPLNSVYLNKLVFSNSTSRTLLFFYRLIEDGQKVLIQNSYSDEMKVRFETQFNFQTPITLIDSVDVTFSQSPNTVDSQLFLFSYEIDGEYYDYDLTFNYGDNSRVVSYDYPFGTTLVSGGLMQANIIAYLPKFVNLVGSLSAQNLMNPSIDVFSKDLALNSLWPADEDEPGLISIQIIPIGHQQVIVRVNAFDNTSGVYSIQIYELFQLYSCDIVSGTINNGTFEKYFDYRYSITSVPPFSLIIITDLAGNSKTEYLAKFPQVPLIPDYFYYDNLLAEQFKRPISRIYFKSNNVDLTSKNVKNSLYIYIENSHPEDIIRLEINCINVNVYGYWNSKLSMYQADFTLPMNMHSGVIPYNVYYRQLKYDSIYLPPTGQLSVVSESTDRLPPLIVNITQPQTDYVDGGIRIQWTIKIEDSVNGFSIGMAQVRCLQDPYNSYTYEFVQNGSMYLEEYNITIIVPNTGASLIYNLVYMELYDRAGLKSVYNDLSYIQSINRKNPVVFQDVSPFCKWDSFYSNFLTIPINGVPKPDSQPPSVTEVYQSSPSIDVTAVDRSFSLTFTIVDIDSKLSQFHVPKCFLHGILFQTVNVTAKLIYEDIPLAIANYTCIFDNIPYGFGYPGASLYYTISGYSDIYLNIGGTSPSSKIGLLFTQSMPIIETVLPIPQQSNGDLTIVGKNFYRAQFKIKVEYTDETFDYITNITKKYQSYMVITTKYKEIRFIWALSLNDDIFSRYIIPEYTIPIIPVIRCPGTPECGGTQNGVCQPTGCQCTPPWTGLECLSQIINTTPKINSTNPSINTDFNTTLPDGEQVSLRTLVSFMSLNELNQNGQAILSHVFTTWIYTNTTSKSSLSDIQEYTYQTTLKNSLNTNVTVTLQYFTKGQVIEFANQKLEMLASTIKYRIDMSPYPFQSTVNSLRLIMNTALESNSNIKSSCSSQESIDTDDSQYVKLQVDTHSLYGRFIKRGIIDYRVQTISNTIGADSTTSSQESNQTSYSSSTNVGINIPYYKYFVTLDPDFSILVDTKGADTKENSLCNQSSNDDSNNSKLTSIQIAGIVIAIVGALVALGVGYAFYRYKVNKRKKEQQRINKLSDYKF</sequence>
<protein>
    <submittedName>
        <fullName evidence="6">EGF-like domain-containing protein</fullName>
    </submittedName>
</protein>
<evidence type="ECO:0000259" key="3">
    <source>
        <dbReference type="Pfam" id="PF23034"/>
    </source>
</evidence>
<feature type="domain" description="DUF7743" evidence="4">
    <location>
        <begin position="418"/>
        <end position="508"/>
    </location>
</feature>
<evidence type="ECO:0000313" key="6">
    <source>
        <dbReference type="EMBL" id="KYQ91540.1"/>
    </source>
</evidence>
<gene>
    <name evidence="6" type="ORF">DLAC_07302</name>
</gene>
<dbReference type="InterPro" id="IPR055463">
    <property type="entry name" value="DUF7035"/>
</dbReference>
<dbReference type="Pfam" id="PF22933">
    <property type="entry name" value="ComC_SSD"/>
    <property type="match status" value="1"/>
</dbReference>
<dbReference type="EMBL" id="LODT01000034">
    <property type="protein sequence ID" value="KYQ91540.1"/>
    <property type="molecule type" value="Genomic_DNA"/>
</dbReference>
<accession>A0A151ZC73</accession>
<proteinExistence type="predicted"/>
<dbReference type="Proteomes" id="UP000076078">
    <property type="component" value="Unassembled WGS sequence"/>
</dbReference>
<evidence type="ECO:0000259" key="4">
    <source>
        <dbReference type="Pfam" id="PF24893"/>
    </source>
</evidence>
<dbReference type="Pfam" id="PF25820">
    <property type="entry name" value="DUF7949"/>
    <property type="match status" value="1"/>
</dbReference>
<evidence type="ECO:0000259" key="2">
    <source>
        <dbReference type="Pfam" id="PF22933"/>
    </source>
</evidence>
<keyword evidence="1" id="KW-0472">Membrane</keyword>